<evidence type="ECO:0000313" key="2">
    <source>
        <dbReference type="EMBL" id="AGY59924.1"/>
    </source>
</evidence>
<dbReference type="Proteomes" id="UP000017396">
    <property type="component" value="Chromosome"/>
</dbReference>
<name>U5QQN0_GLOK1</name>
<sequence>MNNAAIAFRLLVAAAWSDGQLHPSEALLLAQYLPRLNLPFEEQQHLLEYLQIRPAVDTAQIWLQEVQAARLDPTESRELTESLKLIVYVDGRLAPEEAQLLAQLSHALEASEPPSLLARLKLWLKRLTGRPD</sequence>
<dbReference type="RefSeq" id="WP_023175240.1">
    <property type="nucleotide sequence ID" value="NC_022600.1"/>
</dbReference>
<proteinExistence type="predicted"/>
<dbReference type="Gene3D" id="1.10.3680.10">
    <property type="entry name" value="TerB-like"/>
    <property type="match status" value="1"/>
</dbReference>
<dbReference type="SUPFAM" id="SSF158682">
    <property type="entry name" value="TerB-like"/>
    <property type="match status" value="1"/>
</dbReference>
<evidence type="ECO:0000313" key="3">
    <source>
        <dbReference type="Proteomes" id="UP000017396"/>
    </source>
</evidence>
<dbReference type="InterPro" id="IPR029024">
    <property type="entry name" value="TerB-like"/>
</dbReference>
<dbReference type="InterPro" id="IPR007791">
    <property type="entry name" value="DjlA_N"/>
</dbReference>
<protein>
    <recommendedName>
        <fullName evidence="1">Co-chaperone DjlA N-terminal domain-containing protein</fullName>
    </recommendedName>
</protein>
<dbReference type="Pfam" id="PF05099">
    <property type="entry name" value="TerB"/>
    <property type="match status" value="1"/>
</dbReference>
<gene>
    <name evidence="2" type="ORF">GKIL_3678</name>
</gene>
<keyword evidence="3" id="KW-1185">Reference proteome</keyword>
<feature type="domain" description="Co-chaperone DjlA N-terminal" evidence="1">
    <location>
        <begin position="7"/>
        <end position="111"/>
    </location>
</feature>
<reference evidence="2 3" key="1">
    <citation type="journal article" date="2013" name="PLoS ONE">
        <title>Cultivation and Complete Genome Sequencing of Gloeobacter kilaueensis sp. nov., from a Lava Cave in Kilauea Caldera, Hawai'i.</title>
        <authorList>
            <person name="Saw J.H."/>
            <person name="Schatz M."/>
            <person name="Brown M.V."/>
            <person name="Kunkel D.D."/>
            <person name="Foster J.S."/>
            <person name="Shick H."/>
            <person name="Christensen S."/>
            <person name="Hou S."/>
            <person name="Wan X."/>
            <person name="Donachie S.P."/>
        </authorList>
    </citation>
    <scope>NUCLEOTIDE SEQUENCE [LARGE SCALE GENOMIC DNA]</scope>
    <source>
        <strain evidence="3">JS</strain>
    </source>
</reference>
<dbReference type="HOGENOM" id="CLU_1914089_0_0_3"/>
<organism evidence="2 3">
    <name type="scientific">Gloeobacter kilaueensis (strain ATCC BAA-2537 / CCAP 1431/1 / ULC 316 / JS1)</name>
    <dbReference type="NCBI Taxonomy" id="1183438"/>
    <lineage>
        <taxon>Bacteria</taxon>
        <taxon>Bacillati</taxon>
        <taxon>Cyanobacteriota</taxon>
        <taxon>Cyanophyceae</taxon>
        <taxon>Gloeobacterales</taxon>
        <taxon>Gloeobacteraceae</taxon>
        <taxon>Gloeobacter</taxon>
    </lineage>
</organism>
<accession>U5QQN0</accession>
<dbReference type="CDD" id="cd07177">
    <property type="entry name" value="terB_like"/>
    <property type="match status" value="1"/>
</dbReference>
<dbReference type="AlphaFoldDB" id="U5QQN0"/>
<dbReference type="EMBL" id="CP003587">
    <property type="protein sequence ID" value="AGY59924.1"/>
    <property type="molecule type" value="Genomic_DNA"/>
</dbReference>
<dbReference type="KEGG" id="glj:GKIL_3678"/>
<evidence type="ECO:0000259" key="1">
    <source>
        <dbReference type="Pfam" id="PF05099"/>
    </source>
</evidence>
<dbReference type="STRING" id="1183438.GKIL_3678"/>